<keyword evidence="4" id="KW-1185">Reference proteome</keyword>
<dbReference type="Proteomes" id="UP000308197">
    <property type="component" value="Unassembled WGS sequence"/>
</dbReference>
<name>A0A5C3NVK7_9APHY</name>
<evidence type="ECO:0000256" key="1">
    <source>
        <dbReference type="SAM" id="MobiDB-lite"/>
    </source>
</evidence>
<dbReference type="PANTHER" id="PTHR33096">
    <property type="entry name" value="CXC2 DOMAIN-CONTAINING PROTEIN"/>
    <property type="match status" value="1"/>
</dbReference>
<evidence type="ECO:0000313" key="4">
    <source>
        <dbReference type="Proteomes" id="UP000308197"/>
    </source>
</evidence>
<feature type="region of interest" description="Disordered" evidence="1">
    <location>
        <begin position="24"/>
        <end position="57"/>
    </location>
</feature>
<accession>A0A5C3NVK7</accession>
<evidence type="ECO:0000259" key="2">
    <source>
        <dbReference type="Pfam" id="PF18803"/>
    </source>
</evidence>
<sequence>MGVRSKIKQLLALLPSLIESRMPKRPKNNIRRHTVDLGSSSDDRSSGEDSIPRTEPHRHVAYSVAGETVSRRTTYVPLPTHDKRPRLSPLPSDGFSTPAEGVDADPQEELDLNYLYNRIENLSMDATTRNRTAGDHPILVWRDKRQDYLNELMRLEGRGDFTSSSCSQCTADISLADTPGYRCDDCDDCALYCTACTITRHAPNPLHRVKEWKGTHFERVTLKSLGMRIQLGHRPGDRCYNPVPATLDAFVVLDLHGVHDVGLDFCGCESAAPSVTQLLRHRLYPATSTNPQTAATFRLLETFHLLSGQSKISAFEFYLTLARKSDNTGTRPPKDRYPSFLHMIRQWRHLKMLKRGGRGNVPNGASFIPQGSCAVECPACPLPGKNLPDNWEDAPAKQSWLYKLYLAIDANFRLKRKKVSSDVVDPDLNSGAAYFVEERGYKAHLEKWDTDNPKEPGEKECNTHDAIKLANIKGAAGLAATGLATVDCSRHDMKRPCSMGDLQKGERQVNIDYLLNSSLSHNAPNLISVSYDVGCIYCVRHPIRWTKYGYDTITNRGITWSVPMFHLNAHRERCRSVFSPYLLLYSARLNGEGVERRWAMTNGYAPSTKEMGPGSRRDVLDDVFGDQNWAKVTKLASTLLTRIKVAVVERAKHVPAFQALTCSLPAESVAQWTDMVATWDLAPRTAPNPYEFHRSHVTVAAVRLELAEEDATEIREGRATTLHQSYSSSTLLVVGMEIEDQQRKLADDVGSLGAHPTDLQRAKLLERQNALQRRIDGWRTIQQLFMPAVTTLIEQPQIVNDSPLPQALPLFLPSKACTQVVVPRVLLEQEWRLRQAQAYDALTDLRGHLEVRAYIYRYKDEQVRGQREGLRSHDIVHGIENKIKIDKQRYRAAYAALTTLAAALAKYDWRGSLQPLQDSDIRHISTGDGSGSEGRKELSWIWKAGGTDDNLTSERASGNLQEGLRVEWCKARARAMRWTEEVELLQEEMRRVHTYHSWRACWWEQHVGKIVHHRPGLAEGVDAYAHRQASIQRRMRDYCKNAWTYVGAWVCLGEGVSDMSAAMQQGFNMTDVVGADLALEDFD</sequence>
<dbReference type="AlphaFoldDB" id="A0A5C3NVK7"/>
<gene>
    <name evidence="3" type="ORF">K466DRAFT_579042</name>
</gene>
<dbReference type="PANTHER" id="PTHR33096:SF1">
    <property type="entry name" value="CXC1-LIKE CYSTEINE CLUSTER ASSOCIATED WITH KDZ TRANSPOSASES DOMAIN-CONTAINING PROTEIN"/>
    <property type="match status" value="1"/>
</dbReference>
<proteinExistence type="predicted"/>
<dbReference type="InterPro" id="IPR040521">
    <property type="entry name" value="KDZ"/>
</dbReference>
<protein>
    <recommendedName>
        <fullName evidence="2">CxC2-like cysteine cluster KDZ transposase-associated domain-containing protein</fullName>
    </recommendedName>
</protein>
<feature type="domain" description="CxC2-like cysteine cluster KDZ transposase-associated" evidence="2">
    <location>
        <begin position="222"/>
        <end position="329"/>
    </location>
</feature>
<dbReference type="InParanoid" id="A0A5C3NVK7"/>
<dbReference type="Pfam" id="PF18803">
    <property type="entry name" value="CxC2"/>
    <property type="match status" value="1"/>
</dbReference>
<dbReference type="InterPro" id="IPR041457">
    <property type="entry name" value="CxC2_KDZ-assoc"/>
</dbReference>
<feature type="compositionally biased region" description="Basic and acidic residues" evidence="1">
    <location>
        <begin position="41"/>
        <end position="57"/>
    </location>
</feature>
<dbReference type="EMBL" id="ML211859">
    <property type="protein sequence ID" value="TFK80050.1"/>
    <property type="molecule type" value="Genomic_DNA"/>
</dbReference>
<evidence type="ECO:0000313" key="3">
    <source>
        <dbReference type="EMBL" id="TFK80050.1"/>
    </source>
</evidence>
<organism evidence="3 4">
    <name type="scientific">Polyporus arcularius HHB13444</name>
    <dbReference type="NCBI Taxonomy" id="1314778"/>
    <lineage>
        <taxon>Eukaryota</taxon>
        <taxon>Fungi</taxon>
        <taxon>Dikarya</taxon>
        <taxon>Basidiomycota</taxon>
        <taxon>Agaricomycotina</taxon>
        <taxon>Agaricomycetes</taxon>
        <taxon>Polyporales</taxon>
        <taxon>Polyporaceae</taxon>
        <taxon>Polyporus</taxon>
    </lineage>
</organism>
<dbReference type="STRING" id="1314778.A0A5C3NVK7"/>
<dbReference type="Pfam" id="PF18758">
    <property type="entry name" value="KDZ"/>
    <property type="match status" value="1"/>
</dbReference>
<reference evidence="3 4" key="1">
    <citation type="journal article" date="2019" name="Nat. Ecol. Evol.">
        <title>Megaphylogeny resolves global patterns of mushroom evolution.</title>
        <authorList>
            <person name="Varga T."/>
            <person name="Krizsan K."/>
            <person name="Foldi C."/>
            <person name="Dima B."/>
            <person name="Sanchez-Garcia M."/>
            <person name="Sanchez-Ramirez S."/>
            <person name="Szollosi G.J."/>
            <person name="Szarkandi J.G."/>
            <person name="Papp V."/>
            <person name="Albert L."/>
            <person name="Andreopoulos W."/>
            <person name="Angelini C."/>
            <person name="Antonin V."/>
            <person name="Barry K.W."/>
            <person name="Bougher N.L."/>
            <person name="Buchanan P."/>
            <person name="Buyck B."/>
            <person name="Bense V."/>
            <person name="Catcheside P."/>
            <person name="Chovatia M."/>
            <person name="Cooper J."/>
            <person name="Damon W."/>
            <person name="Desjardin D."/>
            <person name="Finy P."/>
            <person name="Geml J."/>
            <person name="Haridas S."/>
            <person name="Hughes K."/>
            <person name="Justo A."/>
            <person name="Karasinski D."/>
            <person name="Kautmanova I."/>
            <person name="Kiss B."/>
            <person name="Kocsube S."/>
            <person name="Kotiranta H."/>
            <person name="LaButti K.M."/>
            <person name="Lechner B.E."/>
            <person name="Liimatainen K."/>
            <person name="Lipzen A."/>
            <person name="Lukacs Z."/>
            <person name="Mihaltcheva S."/>
            <person name="Morgado L.N."/>
            <person name="Niskanen T."/>
            <person name="Noordeloos M.E."/>
            <person name="Ohm R.A."/>
            <person name="Ortiz-Santana B."/>
            <person name="Ovrebo C."/>
            <person name="Racz N."/>
            <person name="Riley R."/>
            <person name="Savchenko A."/>
            <person name="Shiryaev A."/>
            <person name="Soop K."/>
            <person name="Spirin V."/>
            <person name="Szebenyi C."/>
            <person name="Tomsovsky M."/>
            <person name="Tulloss R.E."/>
            <person name="Uehling J."/>
            <person name="Grigoriev I.V."/>
            <person name="Vagvolgyi C."/>
            <person name="Papp T."/>
            <person name="Martin F.M."/>
            <person name="Miettinen O."/>
            <person name="Hibbett D.S."/>
            <person name="Nagy L.G."/>
        </authorList>
    </citation>
    <scope>NUCLEOTIDE SEQUENCE [LARGE SCALE GENOMIC DNA]</scope>
    <source>
        <strain evidence="3 4">HHB13444</strain>
    </source>
</reference>